<dbReference type="Pfam" id="PF04935">
    <property type="entry name" value="SURF6"/>
    <property type="match status" value="1"/>
</dbReference>
<protein>
    <submittedName>
        <fullName evidence="2">Surfeit locus protein 6</fullName>
    </submittedName>
</protein>
<organism evidence="2 3">
    <name type="scientific">Chionoecetes opilio</name>
    <name type="common">Atlantic snow crab</name>
    <name type="synonym">Cancer opilio</name>
    <dbReference type="NCBI Taxonomy" id="41210"/>
    <lineage>
        <taxon>Eukaryota</taxon>
        <taxon>Metazoa</taxon>
        <taxon>Ecdysozoa</taxon>
        <taxon>Arthropoda</taxon>
        <taxon>Crustacea</taxon>
        <taxon>Multicrustacea</taxon>
        <taxon>Malacostraca</taxon>
        <taxon>Eumalacostraca</taxon>
        <taxon>Eucarida</taxon>
        <taxon>Decapoda</taxon>
        <taxon>Pleocyemata</taxon>
        <taxon>Brachyura</taxon>
        <taxon>Eubrachyura</taxon>
        <taxon>Majoidea</taxon>
        <taxon>Majidae</taxon>
        <taxon>Chionoecetes</taxon>
    </lineage>
</organism>
<name>A0A8J4Y4L7_CHIOP</name>
<reference evidence="2" key="1">
    <citation type="submission" date="2020-07" db="EMBL/GenBank/DDBJ databases">
        <title>The High-quality genome of the commercially important snow crab, Chionoecetes opilio.</title>
        <authorList>
            <person name="Jeong J.-H."/>
            <person name="Ryu S."/>
        </authorList>
    </citation>
    <scope>NUCLEOTIDE SEQUENCE</scope>
    <source>
        <strain evidence="2">MADBK_172401_WGS</strain>
        <tissue evidence="2">Digestive gland</tissue>
    </source>
</reference>
<evidence type="ECO:0000313" key="2">
    <source>
        <dbReference type="EMBL" id="KAG0716169.1"/>
    </source>
</evidence>
<dbReference type="OrthoDB" id="6380126at2759"/>
<dbReference type="InterPro" id="IPR029190">
    <property type="entry name" value="Rrp14/SURF6_C"/>
</dbReference>
<evidence type="ECO:0000313" key="3">
    <source>
        <dbReference type="Proteomes" id="UP000770661"/>
    </source>
</evidence>
<gene>
    <name evidence="2" type="primary">Surf6_1</name>
    <name evidence="2" type="ORF">GWK47_010380</name>
</gene>
<keyword evidence="3" id="KW-1185">Reference proteome</keyword>
<dbReference type="EMBL" id="JACEEZ010019081">
    <property type="protein sequence ID" value="KAG0716169.1"/>
    <property type="molecule type" value="Genomic_DNA"/>
</dbReference>
<proteinExistence type="predicted"/>
<feature type="domain" description="Ribosomal RNA-processing protein 14/surfeit locus protein 6 C-terminal" evidence="1">
    <location>
        <begin position="145"/>
        <end position="229"/>
    </location>
</feature>
<sequence length="231" mass="25943">MNDILATNHMGKKNKKMNKKMNKKIKKKIKNISTIPDEIKSLATKEAEAEDLAESVDSGCIPDSSSDIVADVPDIAQIEASVLKENTFISSLLKWMPSDLPGREPEPEVETSIDVDLAETHADLDQLQDKYRETLIDLRNVKPVKPKKPIYNQKGQLVFSKFDFSNNNSLSGDMDSNKKSKDLKQILSQTLKEKEKMKQLEKRGDKEGAISIAEQKAWSNALQKAEGKKDQ</sequence>
<accession>A0A8J4Y4L7</accession>
<evidence type="ECO:0000259" key="1">
    <source>
        <dbReference type="Pfam" id="PF04935"/>
    </source>
</evidence>
<comment type="caution">
    <text evidence="2">The sequence shown here is derived from an EMBL/GenBank/DDBJ whole genome shotgun (WGS) entry which is preliminary data.</text>
</comment>
<dbReference type="Proteomes" id="UP000770661">
    <property type="component" value="Unassembled WGS sequence"/>
</dbReference>
<dbReference type="AlphaFoldDB" id="A0A8J4Y4L7"/>